<evidence type="ECO:0000313" key="2">
    <source>
        <dbReference type="EMBL" id="HIR05313.1"/>
    </source>
</evidence>
<dbReference type="Proteomes" id="UP000824250">
    <property type="component" value="Unassembled WGS sequence"/>
</dbReference>
<dbReference type="Gene3D" id="3.40.630.30">
    <property type="match status" value="1"/>
</dbReference>
<feature type="domain" description="N-acetyltransferase" evidence="1">
    <location>
        <begin position="2"/>
        <end position="151"/>
    </location>
</feature>
<dbReference type="Pfam" id="PF00583">
    <property type="entry name" value="Acetyltransf_1"/>
    <property type="match status" value="1"/>
</dbReference>
<dbReference type="SUPFAM" id="SSF55729">
    <property type="entry name" value="Acyl-CoA N-acyltransferases (Nat)"/>
    <property type="match status" value="1"/>
</dbReference>
<protein>
    <recommendedName>
        <fullName evidence="1">N-acetyltransferase domain-containing protein</fullName>
    </recommendedName>
</protein>
<reference evidence="2" key="2">
    <citation type="journal article" date="2021" name="PeerJ">
        <title>Extensive microbial diversity within the chicken gut microbiome revealed by metagenomics and culture.</title>
        <authorList>
            <person name="Gilroy R."/>
            <person name="Ravi A."/>
            <person name="Getino M."/>
            <person name="Pursley I."/>
            <person name="Horton D.L."/>
            <person name="Alikhan N.F."/>
            <person name="Baker D."/>
            <person name="Gharbi K."/>
            <person name="Hall N."/>
            <person name="Watson M."/>
            <person name="Adriaenssens E.M."/>
            <person name="Foster-Nyarko E."/>
            <person name="Jarju S."/>
            <person name="Secka A."/>
            <person name="Antonio M."/>
            <person name="Oren A."/>
            <person name="Chaudhuri R.R."/>
            <person name="La Ragione R."/>
            <person name="Hildebrand F."/>
            <person name="Pallen M.J."/>
        </authorList>
    </citation>
    <scope>NUCLEOTIDE SEQUENCE</scope>
    <source>
        <strain evidence="2">CHK180-2868</strain>
    </source>
</reference>
<evidence type="ECO:0000313" key="3">
    <source>
        <dbReference type="Proteomes" id="UP000824250"/>
    </source>
</evidence>
<comment type="caution">
    <text evidence="2">The sequence shown here is derived from an EMBL/GenBank/DDBJ whole genome shotgun (WGS) entry which is preliminary data.</text>
</comment>
<dbReference type="EMBL" id="DVGC01000027">
    <property type="protein sequence ID" value="HIR05313.1"/>
    <property type="molecule type" value="Genomic_DNA"/>
</dbReference>
<accession>A0A9D1A3X0</accession>
<dbReference type="InterPro" id="IPR016181">
    <property type="entry name" value="Acyl_CoA_acyltransferase"/>
</dbReference>
<proteinExistence type="predicted"/>
<dbReference type="InterPro" id="IPR000182">
    <property type="entry name" value="GNAT_dom"/>
</dbReference>
<sequence length="178" mass="20465">MELVKALTKERQDRIYQLYLTAFPKSEQKPFKILIEKQEEGIVDLLSIEEDEHFLGLAIMVRYLDMVLLDYLAIDDGARNGGYGSLTIQALLERYSGFRMILEIDSTKEEQAADLSIRIRRKAFYHRNGLTDLPYQVNLWGNQMEMLSNGRPVSFEEYLSLYQESFGAGVSKNIGLLA</sequence>
<reference evidence="2" key="1">
    <citation type="submission" date="2020-10" db="EMBL/GenBank/DDBJ databases">
        <authorList>
            <person name="Gilroy R."/>
        </authorList>
    </citation>
    <scope>NUCLEOTIDE SEQUENCE</scope>
    <source>
        <strain evidence="2">CHK180-2868</strain>
    </source>
</reference>
<dbReference type="GO" id="GO:0016747">
    <property type="term" value="F:acyltransferase activity, transferring groups other than amino-acyl groups"/>
    <property type="evidence" value="ECO:0007669"/>
    <property type="project" value="InterPro"/>
</dbReference>
<dbReference type="PROSITE" id="PS51186">
    <property type="entry name" value="GNAT"/>
    <property type="match status" value="1"/>
</dbReference>
<evidence type="ECO:0000259" key="1">
    <source>
        <dbReference type="PROSITE" id="PS51186"/>
    </source>
</evidence>
<gene>
    <name evidence="2" type="ORF">IAB28_05030</name>
</gene>
<dbReference type="AlphaFoldDB" id="A0A9D1A3X0"/>
<name>A0A9D1A3X0_9FIRM</name>
<organism evidence="2 3">
    <name type="scientific">Candidatus Copromonas faecavium</name>
    <name type="common">nom. illeg.</name>
    <dbReference type="NCBI Taxonomy" id="2840740"/>
    <lineage>
        <taxon>Bacteria</taxon>
        <taxon>Bacillati</taxon>
        <taxon>Bacillota</taxon>
        <taxon>Clostridia</taxon>
        <taxon>Lachnospirales</taxon>
        <taxon>Lachnospiraceae</taxon>
        <taxon>Candidatus Copromonas (nom. illeg.)</taxon>
    </lineage>
</organism>